<dbReference type="PANTHER" id="PTHR14604">
    <property type="entry name" value="WD40 REPEAT PF20"/>
    <property type="match status" value="1"/>
</dbReference>
<proteinExistence type="inferred from homology"/>
<dbReference type="PROSITE" id="PS50082">
    <property type="entry name" value="WD_REPEATS_2"/>
    <property type="match status" value="5"/>
</dbReference>
<dbReference type="PROSITE" id="PS00678">
    <property type="entry name" value="WD_REPEATS_1"/>
    <property type="match status" value="3"/>
</dbReference>
<dbReference type="OrthoDB" id="19711at2759"/>
<comment type="similarity">
    <text evidence="1">Belongs to the WD repeat MET30/SCONB/SCON-2 family.</text>
</comment>
<evidence type="ECO:0000256" key="3">
    <source>
        <dbReference type="ARBA" id="ARBA00022737"/>
    </source>
</evidence>
<dbReference type="AlphaFoldDB" id="A0A6A6TYF3"/>
<sequence length="700" mass="78880">MNTHDIENSFSPVRPKTAQTFLLPQPFGSSIRMGFKEAAPRTSLNDLIFTGFHGFSNKDDQRACKDKSRTRLKKTIKGVVMSGVEKMTSHFGYTRSAVQDSRASRAGRSSRRGKSISEKRMSTSGRVEKSGSGLCNRMDVKMTNSISRCIENATGETFDGSTLATRMPLSPSNNPLLPHDFHPTAGAGARAAVQQAATLKLGNDQTDTFYPFGQHDSPIETPDNYLGKMKEHRDDSVYDDYMDIDDIDDICTHREVKTYPDPAPKLPLEIVDMIFSHLDLNSLVSASRVSWTWNSIVEKNATWRSLYLKTYSPQRYSRDAPKTQLQIGGRGLGRSDRCPQDFKAMAKARRQIDQNWQKHNPKAIYFNGHTDSVYCCQFDEKKIITGSRDRTIRVWDMNTLRCLRVIGSPANKPTKATHPRLEEHKSTVHTVFSVNGTREGDDIYHVPAYFHNASILCLQYDDKILVSGSSDTTCIVWDVDTFEPIARLRCHTAGVLDICFDDTFIVSCSKDWKICVWSRKTYELLNVLEGHRGPVNAVQMRGKYLVSASGDGSARLWDMETMQEVRQFASEDRGLAAVEFSDDARFILAGGNDQVIYKYDISTTECVMKYEGHDNLVRSLFLDSQNGRVLSGSYDQGMRVYDFQTGADMGVYNNWTTSWILAAKSDYRRIVATSQDGRVLMMDFGWDVENAELLADTAVH</sequence>
<dbReference type="InterPro" id="IPR036047">
    <property type="entry name" value="F-box-like_dom_sf"/>
</dbReference>
<dbReference type="Gene3D" id="1.20.1280.50">
    <property type="match status" value="1"/>
</dbReference>
<dbReference type="Proteomes" id="UP000799302">
    <property type="component" value="Unassembled WGS sequence"/>
</dbReference>
<feature type="repeat" description="WD" evidence="4">
    <location>
        <begin position="610"/>
        <end position="651"/>
    </location>
</feature>
<feature type="repeat" description="WD" evidence="4">
    <location>
        <begin position="448"/>
        <end position="487"/>
    </location>
</feature>
<organism evidence="7 8">
    <name type="scientific">Microthyrium microscopicum</name>
    <dbReference type="NCBI Taxonomy" id="703497"/>
    <lineage>
        <taxon>Eukaryota</taxon>
        <taxon>Fungi</taxon>
        <taxon>Dikarya</taxon>
        <taxon>Ascomycota</taxon>
        <taxon>Pezizomycotina</taxon>
        <taxon>Dothideomycetes</taxon>
        <taxon>Dothideomycetes incertae sedis</taxon>
        <taxon>Microthyriales</taxon>
        <taxon>Microthyriaceae</taxon>
        <taxon>Microthyrium</taxon>
    </lineage>
</organism>
<feature type="region of interest" description="Disordered" evidence="5">
    <location>
        <begin position="95"/>
        <end position="133"/>
    </location>
</feature>
<evidence type="ECO:0000259" key="6">
    <source>
        <dbReference type="PROSITE" id="PS50181"/>
    </source>
</evidence>
<feature type="repeat" description="WD" evidence="4">
    <location>
        <begin position="568"/>
        <end position="609"/>
    </location>
</feature>
<dbReference type="PANTHER" id="PTHR14604:SF4">
    <property type="entry name" value="F-BOX DOMAIN-CONTAINING PROTEIN"/>
    <property type="match status" value="1"/>
</dbReference>
<dbReference type="InterPro" id="IPR050995">
    <property type="entry name" value="WD-F-box_domain-protein"/>
</dbReference>
<dbReference type="PROSITE" id="PS50294">
    <property type="entry name" value="WD_REPEATS_REGION"/>
    <property type="match status" value="2"/>
</dbReference>
<dbReference type="InterPro" id="IPR020472">
    <property type="entry name" value="WD40_PAC1"/>
</dbReference>
<dbReference type="CDD" id="cd00200">
    <property type="entry name" value="WD40"/>
    <property type="match status" value="1"/>
</dbReference>
<dbReference type="EMBL" id="MU004243">
    <property type="protein sequence ID" value="KAF2664187.1"/>
    <property type="molecule type" value="Genomic_DNA"/>
</dbReference>
<dbReference type="PROSITE" id="PS50181">
    <property type="entry name" value="FBOX"/>
    <property type="match status" value="1"/>
</dbReference>
<feature type="repeat" description="WD" evidence="4">
    <location>
        <begin position="528"/>
        <end position="567"/>
    </location>
</feature>
<keyword evidence="2 4" id="KW-0853">WD repeat</keyword>
<dbReference type="Pfam" id="PF12937">
    <property type="entry name" value="F-box-like"/>
    <property type="match status" value="1"/>
</dbReference>
<dbReference type="SUPFAM" id="SSF50978">
    <property type="entry name" value="WD40 repeat-like"/>
    <property type="match status" value="1"/>
</dbReference>
<dbReference type="CDD" id="cd09917">
    <property type="entry name" value="F-box_SF"/>
    <property type="match status" value="1"/>
</dbReference>
<evidence type="ECO:0000313" key="7">
    <source>
        <dbReference type="EMBL" id="KAF2664187.1"/>
    </source>
</evidence>
<feature type="domain" description="F-box" evidence="6">
    <location>
        <begin position="260"/>
        <end position="306"/>
    </location>
</feature>
<keyword evidence="3" id="KW-0677">Repeat</keyword>
<dbReference type="InterPro" id="IPR001680">
    <property type="entry name" value="WD40_rpt"/>
</dbReference>
<dbReference type="InterPro" id="IPR015943">
    <property type="entry name" value="WD40/YVTN_repeat-like_dom_sf"/>
</dbReference>
<dbReference type="SUPFAM" id="SSF81383">
    <property type="entry name" value="F-box domain"/>
    <property type="match status" value="1"/>
</dbReference>
<feature type="compositionally biased region" description="Basic and acidic residues" evidence="5">
    <location>
        <begin position="115"/>
        <end position="129"/>
    </location>
</feature>
<dbReference type="InterPro" id="IPR019775">
    <property type="entry name" value="WD40_repeat_CS"/>
</dbReference>
<reference evidence="7" key="1">
    <citation type="journal article" date="2020" name="Stud. Mycol.">
        <title>101 Dothideomycetes genomes: a test case for predicting lifestyles and emergence of pathogens.</title>
        <authorList>
            <person name="Haridas S."/>
            <person name="Albert R."/>
            <person name="Binder M."/>
            <person name="Bloem J."/>
            <person name="Labutti K."/>
            <person name="Salamov A."/>
            <person name="Andreopoulos B."/>
            <person name="Baker S."/>
            <person name="Barry K."/>
            <person name="Bills G."/>
            <person name="Bluhm B."/>
            <person name="Cannon C."/>
            <person name="Castanera R."/>
            <person name="Culley D."/>
            <person name="Daum C."/>
            <person name="Ezra D."/>
            <person name="Gonzalez J."/>
            <person name="Henrissat B."/>
            <person name="Kuo A."/>
            <person name="Liang C."/>
            <person name="Lipzen A."/>
            <person name="Lutzoni F."/>
            <person name="Magnuson J."/>
            <person name="Mondo S."/>
            <person name="Nolan M."/>
            <person name="Ohm R."/>
            <person name="Pangilinan J."/>
            <person name="Park H.-J."/>
            <person name="Ramirez L."/>
            <person name="Alfaro M."/>
            <person name="Sun H."/>
            <person name="Tritt A."/>
            <person name="Yoshinaga Y."/>
            <person name="Zwiers L.-H."/>
            <person name="Turgeon B."/>
            <person name="Goodwin S."/>
            <person name="Spatafora J."/>
            <person name="Crous P."/>
            <person name="Grigoriev I."/>
        </authorList>
    </citation>
    <scope>NUCLEOTIDE SEQUENCE</scope>
    <source>
        <strain evidence="7">CBS 115976</strain>
    </source>
</reference>
<name>A0A6A6TYF3_9PEZI</name>
<feature type="repeat" description="WD" evidence="4">
    <location>
        <begin position="366"/>
        <end position="405"/>
    </location>
</feature>
<dbReference type="PRINTS" id="PR00320">
    <property type="entry name" value="GPROTEINBRPT"/>
</dbReference>
<gene>
    <name evidence="7" type="ORF">BT63DRAFT_103032</name>
</gene>
<evidence type="ECO:0000313" key="8">
    <source>
        <dbReference type="Proteomes" id="UP000799302"/>
    </source>
</evidence>
<dbReference type="InterPro" id="IPR001810">
    <property type="entry name" value="F-box_dom"/>
</dbReference>
<evidence type="ECO:0000256" key="4">
    <source>
        <dbReference type="PROSITE-ProRule" id="PRU00221"/>
    </source>
</evidence>
<dbReference type="Gene3D" id="2.130.10.10">
    <property type="entry name" value="YVTN repeat-like/Quinoprotein amine dehydrogenase"/>
    <property type="match status" value="2"/>
</dbReference>
<accession>A0A6A6TYF3</accession>
<dbReference type="SMART" id="SM00256">
    <property type="entry name" value="FBOX"/>
    <property type="match status" value="1"/>
</dbReference>
<evidence type="ECO:0000256" key="1">
    <source>
        <dbReference type="ARBA" id="ARBA00007968"/>
    </source>
</evidence>
<dbReference type="Pfam" id="PF00400">
    <property type="entry name" value="WD40"/>
    <property type="match status" value="5"/>
</dbReference>
<evidence type="ECO:0000256" key="5">
    <source>
        <dbReference type="SAM" id="MobiDB-lite"/>
    </source>
</evidence>
<keyword evidence="8" id="KW-1185">Reference proteome</keyword>
<dbReference type="InterPro" id="IPR036322">
    <property type="entry name" value="WD40_repeat_dom_sf"/>
</dbReference>
<dbReference type="SMART" id="SM00320">
    <property type="entry name" value="WD40"/>
    <property type="match status" value="6"/>
</dbReference>
<protein>
    <submittedName>
        <fullName evidence="7">WD40 repeat-like protein</fullName>
    </submittedName>
</protein>
<evidence type="ECO:0000256" key="2">
    <source>
        <dbReference type="ARBA" id="ARBA00022574"/>
    </source>
</evidence>